<dbReference type="AlphaFoldDB" id="A0AA86UCF3"/>
<proteinExistence type="predicted"/>
<keyword evidence="3" id="KW-1185">Reference proteome</keyword>
<reference evidence="1" key="1">
    <citation type="submission" date="2023-06" db="EMBL/GenBank/DDBJ databases">
        <authorList>
            <person name="Kurt Z."/>
        </authorList>
    </citation>
    <scope>NUCLEOTIDE SEQUENCE</scope>
</reference>
<evidence type="ECO:0000313" key="1">
    <source>
        <dbReference type="EMBL" id="CAI9936673.1"/>
    </source>
</evidence>
<evidence type="ECO:0000313" key="2">
    <source>
        <dbReference type="EMBL" id="CAL6088233.1"/>
    </source>
</evidence>
<dbReference type="Gene3D" id="3.80.10.10">
    <property type="entry name" value="Ribonuclease Inhibitor"/>
    <property type="match status" value="1"/>
</dbReference>
<name>A0AA86UCF3_9EUKA</name>
<dbReference type="InterPro" id="IPR001611">
    <property type="entry name" value="Leu-rich_rpt"/>
</dbReference>
<dbReference type="EMBL" id="CAXDID020000406">
    <property type="protein sequence ID" value="CAL6088233.1"/>
    <property type="molecule type" value="Genomic_DNA"/>
</dbReference>
<sequence>MNHLEIQRLMNYITHTHTNIDTFRIYWYNYKKTQTEFLKFIKRNRVCNFIFEGVQSSIKVGEYINLQPLKSLEIIYSQPTNTHHVDLTVFNNIANDSIINLTISNCKVLDTKPILNLRNLKTLTLVNTQINDFIFLSSLKLTKLIVQSAFFNIQEKKTIISIQNIRILILNKCSFKEVFLLQELQHLKNLSLQENKLQNADFLNIQLTKLEEFDVSYNRLTSLNTLLSISPRIHVVIANFNKITKILQIGTVPESTNTLQNLQLNSNKLKEISALQYFKNLRILKILNNSKNIDKLLQLYAVNHRNQQQITDVYMNSHSVTQNPHFESSQLLIFGLDICVIDTANLLQFSDFTTFQEQHYYKYIEQIYKPSIAQLKAQLSDNINYIWFMHQKQCILLYKCITRLRQGSFSKPTQQYLHFLLTLTELQKGFEMKSLNEKMNLQLNSLNDKQRKERNSKLKRCFHVFQELQIIGEE</sequence>
<dbReference type="PROSITE" id="PS51450">
    <property type="entry name" value="LRR"/>
    <property type="match status" value="1"/>
</dbReference>
<dbReference type="EMBL" id="CATOUU010000639">
    <property type="protein sequence ID" value="CAI9936673.1"/>
    <property type="molecule type" value="Genomic_DNA"/>
</dbReference>
<reference evidence="2 3" key="2">
    <citation type="submission" date="2024-07" db="EMBL/GenBank/DDBJ databases">
        <authorList>
            <person name="Akdeniz Z."/>
        </authorList>
    </citation>
    <scope>NUCLEOTIDE SEQUENCE [LARGE SCALE GENOMIC DNA]</scope>
</reference>
<dbReference type="SUPFAM" id="SSF52058">
    <property type="entry name" value="L domain-like"/>
    <property type="match status" value="1"/>
</dbReference>
<evidence type="ECO:0000313" key="3">
    <source>
        <dbReference type="Proteomes" id="UP001642409"/>
    </source>
</evidence>
<gene>
    <name evidence="1" type="ORF">HINF_LOCUS24318</name>
    <name evidence="2" type="ORF">HINF_LOCUS64028</name>
</gene>
<accession>A0AA86UCF3</accession>
<dbReference type="Proteomes" id="UP001642409">
    <property type="component" value="Unassembled WGS sequence"/>
</dbReference>
<protein>
    <submittedName>
        <fullName evidence="1">Leucine-rich repeat domain-containing protein</fullName>
    </submittedName>
    <submittedName>
        <fullName evidence="2">Leucine-rich_repeat domain-containing protein</fullName>
    </submittedName>
</protein>
<dbReference type="InterPro" id="IPR032675">
    <property type="entry name" value="LRR_dom_sf"/>
</dbReference>
<organism evidence="1">
    <name type="scientific">Hexamita inflata</name>
    <dbReference type="NCBI Taxonomy" id="28002"/>
    <lineage>
        <taxon>Eukaryota</taxon>
        <taxon>Metamonada</taxon>
        <taxon>Diplomonadida</taxon>
        <taxon>Hexamitidae</taxon>
        <taxon>Hexamitinae</taxon>
        <taxon>Hexamita</taxon>
    </lineage>
</organism>
<comment type="caution">
    <text evidence="1">The sequence shown here is derived from an EMBL/GenBank/DDBJ whole genome shotgun (WGS) entry which is preliminary data.</text>
</comment>